<reference evidence="3" key="5">
    <citation type="submission" date="2025-09" db="UniProtKB">
        <authorList>
            <consortium name="Ensembl"/>
        </authorList>
    </citation>
    <scope>IDENTIFICATION</scope>
    <source>
        <strain evidence="3">C57BL/6J</strain>
    </source>
</reference>
<dbReference type="MGI" id="MGI:1914647">
    <property type="gene designation" value="Erp29"/>
</dbReference>
<dbReference type="PeptideAtlas" id="D6RG87"/>
<dbReference type="Ensembl" id="ENSMUST00000153758.2">
    <property type="protein sequence ID" value="ENSMUSP00000122522.2"/>
    <property type="gene ID" value="ENSMUSG00000029616.10"/>
</dbReference>
<feature type="region of interest" description="Disordered" evidence="1">
    <location>
        <begin position="72"/>
        <end position="95"/>
    </location>
</feature>
<keyword evidence="2" id="KW-0732">Signal</keyword>
<keyword evidence="5" id="KW-1185">Reference proteome</keyword>
<keyword evidence="6 7" id="KW-1267">Proteomics identification</keyword>
<evidence type="ECO:0007829" key="6">
    <source>
        <dbReference type="PeptideAtlas" id="D6RG87"/>
    </source>
</evidence>
<organism evidence="3 5">
    <name type="scientific">Mus musculus</name>
    <name type="common">Mouse</name>
    <dbReference type="NCBI Taxonomy" id="10090"/>
    <lineage>
        <taxon>Eukaryota</taxon>
        <taxon>Metazoa</taxon>
        <taxon>Chordata</taxon>
        <taxon>Craniata</taxon>
        <taxon>Vertebrata</taxon>
        <taxon>Euteleostomi</taxon>
        <taxon>Mammalia</taxon>
        <taxon>Eutheria</taxon>
        <taxon>Euarchontoglires</taxon>
        <taxon>Glires</taxon>
        <taxon>Rodentia</taxon>
        <taxon>Myomorpha</taxon>
        <taxon>Muroidea</taxon>
        <taxon>Muridae</taxon>
        <taxon>Murinae</taxon>
        <taxon>Mus</taxon>
        <taxon>Mus</taxon>
    </lineage>
</organism>
<dbReference type="HOGENOM" id="CLU_2372216_0_0_1"/>
<reference evidence="3" key="4">
    <citation type="submission" date="2025-08" db="UniProtKB">
        <authorList>
            <consortium name="Ensembl"/>
        </authorList>
    </citation>
    <scope>IDENTIFICATION</scope>
    <source>
        <strain evidence="3">C57BL/6J</strain>
    </source>
</reference>
<proteinExistence type="evidence at protein level"/>
<feature type="signal peptide" evidence="2">
    <location>
        <begin position="1"/>
        <end position="34"/>
    </location>
</feature>
<dbReference type="VEuPathDB" id="HostDB:ENSMUSG00000029616"/>
<evidence type="ECO:0000313" key="4">
    <source>
        <dbReference type="MGI" id="MGI:1914647"/>
    </source>
</evidence>
<feature type="chain" id="PRO_5003087782" evidence="2">
    <location>
        <begin position="35"/>
        <end position="95"/>
    </location>
</feature>
<reference evidence="3 5" key="1">
    <citation type="journal article" date="2009" name="PLoS Biol.">
        <title>Lineage-specific biology revealed by a finished genome assembly of the mouse.</title>
        <authorList>
            <consortium name="Mouse Genome Sequencing Consortium"/>
            <person name="Church D.M."/>
            <person name="Goodstadt L."/>
            <person name="Hillier L.W."/>
            <person name="Zody M.C."/>
            <person name="Goldstein S."/>
            <person name="She X."/>
            <person name="Bult C.J."/>
            <person name="Agarwala R."/>
            <person name="Cherry J.L."/>
            <person name="DiCuccio M."/>
            <person name="Hlavina W."/>
            <person name="Kapustin Y."/>
            <person name="Meric P."/>
            <person name="Maglott D."/>
            <person name="Birtle Z."/>
            <person name="Marques A.C."/>
            <person name="Graves T."/>
            <person name="Zhou S."/>
            <person name="Teague B."/>
            <person name="Potamousis K."/>
            <person name="Churas C."/>
            <person name="Place M."/>
            <person name="Herschleb J."/>
            <person name="Runnheim R."/>
            <person name="Forrest D."/>
            <person name="Amos-Landgraf J."/>
            <person name="Schwartz D.C."/>
            <person name="Cheng Z."/>
            <person name="Lindblad-Toh K."/>
            <person name="Eichler E.E."/>
            <person name="Ponting C.P."/>
        </authorList>
    </citation>
    <scope>NUCLEOTIDE SEQUENCE [LARGE SCALE GENOMIC DNA]</scope>
    <source>
        <strain evidence="3 5">C57BL/6J</strain>
    </source>
</reference>
<sequence length="95" mass="9814">MAAAAGVSGAASLSPLLSVLLGLLLLFAPHGGSGLHTKGALPLDTVTFYKVMEAFHQEGPRTELGFMASPSPTELLVPSDPSEDCASHLCDQRPL</sequence>
<evidence type="ECO:0000256" key="2">
    <source>
        <dbReference type="SAM" id="SignalP"/>
    </source>
</evidence>
<dbReference type="GeneTree" id="ENSGT00390000018566"/>
<dbReference type="Bgee" id="ENSMUSG00000029616">
    <property type="expression patterns" value="Expressed in dorsal pancreas and 270 other cell types or tissues"/>
</dbReference>
<protein>
    <submittedName>
        <fullName evidence="3">Endoplasmic reticulum protein 29</fullName>
    </submittedName>
</protein>
<evidence type="ECO:0000313" key="3">
    <source>
        <dbReference type="Ensembl" id="ENSMUSP00000122522.2"/>
    </source>
</evidence>
<name>D6RG87_MOUSE</name>
<evidence type="ECO:0000313" key="5">
    <source>
        <dbReference type="Proteomes" id="UP000000589"/>
    </source>
</evidence>
<dbReference type="Antibodypedia" id="18632">
    <property type="antibodies" value="334 antibodies from 37 providers"/>
</dbReference>
<reference evidence="3 5" key="3">
    <citation type="journal article" date="2011" name="PLoS Biol.">
        <title>Modernizing reference genome assemblies.</title>
        <authorList>
            <person name="Church D.M."/>
            <person name="Schneider V.A."/>
            <person name="Graves T."/>
            <person name="Auger K."/>
            <person name="Cunningham F."/>
            <person name="Bouk N."/>
            <person name="Chen H.C."/>
            <person name="Agarwala R."/>
            <person name="McLaren W.M."/>
            <person name="Ritchie G.R."/>
            <person name="Albracht D."/>
            <person name="Kremitzki M."/>
            <person name="Rock S."/>
            <person name="Kotkiewicz H."/>
            <person name="Kremitzki C."/>
            <person name="Wollam A."/>
            <person name="Trani L."/>
            <person name="Fulton L."/>
            <person name="Fulton R."/>
            <person name="Matthews L."/>
            <person name="Whitehead S."/>
            <person name="Chow W."/>
            <person name="Torrance J."/>
            <person name="Dunn M."/>
            <person name="Harden G."/>
            <person name="Threadgold G."/>
            <person name="Wood J."/>
            <person name="Collins J."/>
            <person name="Heath P."/>
            <person name="Griffiths G."/>
            <person name="Pelan S."/>
            <person name="Grafham D."/>
            <person name="Eichler E.E."/>
            <person name="Weinstock G."/>
            <person name="Mardis E.R."/>
            <person name="Wilson R.K."/>
            <person name="Howe K."/>
            <person name="Flicek P."/>
            <person name="Hubbard T."/>
        </authorList>
    </citation>
    <scope>NUCLEOTIDE SEQUENCE [LARGE SCALE GENOMIC DNA]</scope>
    <source>
        <strain evidence="3 5">C57BL/6J</strain>
    </source>
</reference>
<dbReference type="ProteomicsDB" id="326323"/>
<evidence type="ECO:0000256" key="1">
    <source>
        <dbReference type="SAM" id="MobiDB-lite"/>
    </source>
</evidence>
<gene>
    <name evidence="3 4" type="primary">Erp29</name>
</gene>
<dbReference type="jPOST" id="D6RG87"/>
<evidence type="ECO:0007829" key="8">
    <source>
        <dbReference type="PubMed" id="21183079"/>
    </source>
</evidence>
<reference evidence="8" key="2">
    <citation type="journal article" date="2010" name="Cell">
        <title>A tissue-specific atlas of mouse protein phosphorylation and expression.</title>
        <authorList>
            <person name="Huttlin E.L."/>
            <person name="Jedrychowski M.P."/>
            <person name="Elias J.E."/>
            <person name="Goswami T."/>
            <person name="Rad R."/>
            <person name="Beausoleil S.A."/>
            <person name="Villen J."/>
            <person name="Haas W."/>
            <person name="Sowa M.E."/>
            <person name="Gygi S.P."/>
        </authorList>
    </citation>
    <scope>IDENTIFICATION BY MASS SPECTROMETRY [LARGE SCALE ANALYSIS]</scope>
</reference>
<dbReference type="AGR" id="MGI:1914647"/>
<dbReference type="AlphaFoldDB" id="D6RG87"/>
<accession>D6RG87</accession>
<dbReference type="ExpressionAtlas" id="D6RG87">
    <property type="expression patterns" value="baseline and differential"/>
</dbReference>
<evidence type="ECO:0007829" key="7">
    <source>
        <dbReference type="ProteomicsDB" id="D6RG87"/>
    </source>
</evidence>
<dbReference type="Proteomes" id="UP000000589">
    <property type="component" value="Chromosome 5"/>
</dbReference>